<dbReference type="EMBL" id="JBIHSE010000001">
    <property type="protein sequence ID" value="MFH0271220.1"/>
    <property type="molecule type" value="Genomic_DNA"/>
</dbReference>
<dbReference type="RefSeq" id="WP_394631949.1">
    <property type="nucleotide sequence ID" value="NZ_JBIHSE010000001.1"/>
</dbReference>
<evidence type="ECO:0000313" key="2">
    <source>
        <dbReference type="Proteomes" id="UP001607221"/>
    </source>
</evidence>
<proteinExistence type="predicted"/>
<dbReference type="Proteomes" id="UP001607221">
    <property type="component" value="Unassembled WGS sequence"/>
</dbReference>
<sequence length="314" mass="36010">MLKEVSFTPQVFSRDVIGDFLWRDVLRLLELLSDSGIIVGAQKSDWIKAVYAQIDSLDDKPKSKLLATLSLLKERNRLVSHPKLDDCQPESEEEWLQVIENIHAIRHLDTIYSSVGDSSNTKHIEELEDINLYKEYGVSGSTQLPTTGSVLKAVLLPFLSYARKLTIIDPYFHLDQERYQETLMLIAQSFRERRGKYQAGKIIINCKWDSNKEDFRLGDWRRFLAQLHLKQHHECTVNIWQPQKGSTKMHDRYIITDQAGLVSAAGLARDNNQNSEWSIKNYAELGKILAQYKPNSSPFVLKGVVDRHGIAISN</sequence>
<keyword evidence="2" id="KW-1185">Reference proteome</keyword>
<comment type="caution">
    <text evidence="1">The sequence shown here is derived from an EMBL/GenBank/DDBJ whole genome shotgun (WGS) entry which is preliminary data.</text>
</comment>
<evidence type="ECO:0000313" key="1">
    <source>
        <dbReference type="EMBL" id="MFH0271220.1"/>
    </source>
</evidence>
<protein>
    <submittedName>
        <fullName evidence="1">Uncharacterized protein</fullName>
    </submittedName>
</protein>
<reference evidence="1 2" key="1">
    <citation type="submission" date="2024-10" db="EMBL/GenBank/DDBJ databases">
        <authorList>
            <person name="Yibar A."/>
            <person name="Saticioglu I.B."/>
            <person name="Duman M."/>
            <person name="Ajmi N."/>
            <person name="Gurler F."/>
            <person name="Ay H."/>
            <person name="Onuk E."/>
            <person name="Guler S."/>
            <person name="Romalde J.L."/>
        </authorList>
    </citation>
    <scope>NUCLEOTIDE SEQUENCE [LARGE SCALE GENOMIC DNA]</scope>
    <source>
        <strain evidence="1 2">1-TCBS-A</strain>
    </source>
</reference>
<organism evidence="1 2">
    <name type="scientific">Vibrio jasicida</name>
    <dbReference type="NCBI Taxonomy" id="766224"/>
    <lineage>
        <taxon>Bacteria</taxon>
        <taxon>Pseudomonadati</taxon>
        <taxon>Pseudomonadota</taxon>
        <taxon>Gammaproteobacteria</taxon>
        <taxon>Vibrionales</taxon>
        <taxon>Vibrionaceae</taxon>
        <taxon>Vibrio</taxon>
    </lineage>
</organism>
<gene>
    <name evidence="1" type="ORF">ACGRHZ_07730</name>
</gene>
<name>A0ABW7J4H9_9VIBR</name>
<accession>A0ABW7J4H9</accession>